<evidence type="ECO:0000313" key="3">
    <source>
        <dbReference type="Proteomes" id="UP001599542"/>
    </source>
</evidence>
<evidence type="ECO:0000313" key="2">
    <source>
        <dbReference type="EMBL" id="MFE1350784.1"/>
    </source>
</evidence>
<name>A0ABW6GDL6_9ACTN</name>
<accession>A0ABW6GDL6</accession>
<gene>
    <name evidence="2" type="ORF">ACFW6T_02195</name>
</gene>
<proteinExistence type="predicted"/>
<comment type="caution">
    <text evidence="2">The sequence shown here is derived from an EMBL/GenBank/DDBJ whole genome shotgun (WGS) entry which is preliminary data.</text>
</comment>
<keyword evidence="3" id="KW-1185">Reference proteome</keyword>
<feature type="region of interest" description="Disordered" evidence="1">
    <location>
        <begin position="1"/>
        <end position="21"/>
    </location>
</feature>
<dbReference type="EMBL" id="JBHYPX010000002">
    <property type="protein sequence ID" value="MFE1350784.1"/>
    <property type="molecule type" value="Genomic_DNA"/>
</dbReference>
<dbReference type="RefSeq" id="WP_380316746.1">
    <property type="nucleotide sequence ID" value="NZ_JBHYPW010000003.1"/>
</dbReference>
<organism evidence="2 3">
    <name type="scientific">Kitasatospora phosalacinea</name>
    <dbReference type="NCBI Taxonomy" id="2065"/>
    <lineage>
        <taxon>Bacteria</taxon>
        <taxon>Bacillati</taxon>
        <taxon>Actinomycetota</taxon>
        <taxon>Actinomycetes</taxon>
        <taxon>Kitasatosporales</taxon>
        <taxon>Streptomycetaceae</taxon>
        <taxon>Kitasatospora</taxon>
    </lineage>
</organism>
<sequence>MVGRDAEPNAPVAEFLAAPGGPEGRYALREHLRGPADPTAAARTIAARTAAARTAADPTAVRSPCSAERTVRAGRRPVYGMGMAKAAGHGVVSRDTIH</sequence>
<protein>
    <submittedName>
        <fullName evidence="2">Uncharacterized protein</fullName>
    </submittedName>
</protein>
<reference evidence="2 3" key="1">
    <citation type="submission" date="2024-09" db="EMBL/GenBank/DDBJ databases">
        <title>The Natural Products Discovery Center: Release of the First 8490 Sequenced Strains for Exploring Actinobacteria Biosynthetic Diversity.</title>
        <authorList>
            <person name="Kalkreuter E."/>
            <person name="Kautsar S.A."/>
            <person name="Yang D."/>
            <person name="Bader C.D."/>
            <person name="Teijaro C.N."/>
            <person name="Fluegel L."/>
            <person name="Davis C.M."/>
            <person name="Simpson J.R."/>
            <person name="Lauterbach L."/>
            <person name="Steele A.D."/>
            <person name="Gui C."/>
            <person name="Meng S."/>
            <person name="Li G."/>
            <person name="Viehrig K."/>
            <person name="Ye F."/>
            <person name="Su P."/>
            <person name="Kiefer A.F."/>
            <person name="Nichols A."/>
            <person name="Cepeda A.J."/>
            <person name="Yan W."/>
            <person name="Fan B."/>
            <person name="Jiang Y."/>
            <person name="Adhikari A."/>
            <person name="Zheng C.-J."/>
            <person name="Schuster L."/>
            <person name="Cowan T.M."/>
            <person name="Smanski M.J."/>
            <person name="Chevrette M.G."/>
            <person name="De Carvalho L.P.S."/>
            <person name="Shen B."/>
        </authorList>
    </citation>
    <scope>NUCLEOTIDE SEQUENCE [LARGE SCALE GENOMIC DNA]</scope>
    <source>
        <strain evidence="2 3">NPDC058753</strain>
    </source>
</reference>
<dbReference type="Proteomes" id="UP001599542">
    <property type="component" value="Unassembled WGS sequence"/>
</dbReference>
<evidence type="ECO:0000256" key="1">
    <source>
        <dbReference type="SAM" id="MobiDB-lite"/>
    </source>
</evidence>